<name>A0A1C4Y7U6_MICEC</name>
<keyword evidence="7" id="KW-1185">Reference proteome</keyword>
<evidence type="ECO:0000259" key="5">
    <source>
        <dbReference type="SMART" id="SM00827"/>
    </source>
</evidence>
<dbReference type="InParanoid" id="A0A1C4Y7U6"/>
<dbReference type="Gene3D" id="3.30.70.250">
    <property type="entry name" value="Malonyl-CoA ACP transacylase, ACP-binding"/>
    <property type="match status" value="1"/>
</dbReference>
<dbReference type="AlphaFoldDB" id="A0A1C4Y7U6"/>
<evidence type="ECO:0000256" key="3">
    <source>
        <dbReference type="ARBA" id="ARBA00023315"/>
    </source>
</evidence>
<dbReference type="InterPro" id="IPR016035">
    <property type="entry name" value="Acyl_Trfase/lysoPLipase"/>
</dbReference>
<proteinExistence type="predicted"/>
<evidence type="ECO:0000313" key="7">
    <source>
        <dbReference type="Proteomes" id="UP000198253"/>
    </source>
</evidence>
<dbReference type="InterPro" id="IPR016036">
    <property type="entry name" value="Malonyl_transacylase_ACP-bd"/>
</dbReference>
<dbReference type="Gene3D" id="3.40.366.10">
    <property type="entry name" value="Malonyl-Coenzyme A Acyl Carrier Protein, domain 2"/>
    <property type="match status" value="1"/>
</dbReference>
<dbReference type="InterPro" id="IPR050858">
    <property type="entry name" value="Mal-CoA-ACP_Trans/PKS_FabD"/>
</dbReference>
<dbReference type="InterPro" id="IPR001227">
    <property type="entry name" value="Ac_transferase_dom_sf"/>
</dbReference>
<dbReference type="OrthoDB" id="3248271at2"/>
<dbReference type="SMART" id="SM00827">
    <property type="entry name" value="PKS_AT"/>
    <property type="match status" value="1"/>
</dbReference>
<evidence type="ECO:0000313" key="6">
    <source>
        <dbReference type="EMBL" id="SCF16740.1"/>
    </source>
</evidence>
<dbReference type="SUPFAM" id="SSF52151">
    <property type="entry name" value="FabD/lysophospholipase-like"/>
    <property type="match status" value="1"/>
</dbReference>
<keyword evidence="3" id="KW-0012">Acyltransferase</keyword>
<comment type="catalytic activity">
    <reaction evidence="4">
        <text>holo-[ACP] + malonyl-CoA = malonyl-[ACP] + CoA</text>
        <dbReference type="Rhea" id="RHEA:41792"/>
        <dbReference type="Rhea" id="RHEA-COMP:9623"/>
        <dbReference type="Rhea" id="RHEA-COMP:9685"/>
        <dbReference type="ChEBI" id="CHEBI:57287"/>
        <dbReference type="ChEBI" id="CHEBI:57384"/>
        <dbReference type="ChEBI" id="CHEBI:64479"/>
        <dbReference type="ChEBI" id="CHEBI:78449"/>
        <dbReference type="EC" id="2.3.1.39"/>
    </reaction>
</comment>
<dbReference type="EMBL" id="LT607413">
    <property type="protein sequence ID" value="SCF16740.1"/>
    <property type="molecule type" value="Genomic_DNA"/>
</dbReference>
<dbReference type="Gene3D" id="2.40.50.100">
    <property type="match status" value="1"/>
</dbReference>
<dbReference type="InterPro" id="IPR014043">
    <property type="entry name" value="Acyl_transferase_dom"/>
</dbReference>
<accession>A0A1C4Y7U6</accession>
<dbReference type="RefSeq" id="WP_088982710.1">
    <property type="nucleotide sequence ID" value="NZ_LT607413.1"/>
</dbReference>
<evidence type="ECO:0000256" key="2">
    <source>
        <dbReference type="ARBA" id="ARBA00022679"/>
    </source>
</evidence>
<dbReference type="Proteomes" id="UP000198253">
    <property type="component" value="Chromosome I"/>
</dbReference>
<dbReference type="InterPro" id="IPR011053">
    <property type="entry name" value="Single_hybrid_motif"/>
</dbReference>
<organism evidence="6 7">
    <name type="scientific">Micromonospora echinospora</name>
    <name type="common">Micromonospora purpurea</name>
    <dbReference type="NCBI Taxonomy" id="1877"/>
    <lineage>
        <taxon>Bacteria</taxon>
        <taxon>Bacillati</taxon>
        <taxon>Actinomycetota</taxon>
        <taxon>Actinomycetes</taxon>
        <taxon>Micromonosporales</taxon>
        <taxon>Micromonosporaceae</taxon>
        <taxon>Micromonospora</taxon>
    </lineage>
</organism>
<protein>
    <recommendedName>
        <fullName evidence="1">[acyl-carrier-protein] S-malonyltransferase</fullName>
        <ecNumber evidence="1">2.3.1.39</ecNumber>
    </recommendedName>
</protein>
<dbReference type="FunCoup" id="A0A1C4Y7U6">
    <property type="interactions" value="454"/>
</dbReference>
<evidence type="ECO:0000256" key="4">
    <source>
        <dbReference type="ARBA" id="ARBA00048462"/>
    </source>
</evidence>
<reference evidence="7" key="1">
    <citation type="submission" date="2016-06" db="EMBL/GenBank/DDBJ databases">
        <authorList>
            <person name="Varghese N."/>
            <person name="Submissions Spin"/>
        </authorList>
    </citation>
    <scope>NUCLEOTIDE SEQUENCE [LARGE SCALE GENOMIC DNA]</scope>
    <source>
        <strain evidence="7">DSM 43816</strain>
    </source>
</reference>
<dbReference type="PANTHER" id="PTHR42681:SF1">
    <property type="entry name" value="MALONYL-COA-ACYL CARRIER PROTEIN TRANSACYLASE, MITOCHONDRIAL"/>
    <property type="match status" value="1"/>
</dbReference>
<dbReference type="Pfam" id="PF00698">
    <property type="entry name" value="Acyl_transf_1"/>
    <property type="match status" value="1"/>
</dbReference>
<gene>
    <name evidence="6" type="ORF">GA0070618_3666</name>
</gene>
<keyword evidence="2 6" id="KW-0808">Transferase</keyword>
<dbReference type="GO" id="GO:0006633">
    <property type="term" value="P:fatty acid biosynthetic process"/>
    <property type="evidence" value="ECO:0007669"/>
    <property type="project" value="TreeGrafter"/>
</dbReference>
<dbReference type="SUPFAM" id="SSF51230">
    <property type="entry name" value="Single hybrid motif"/>
    <property type="match status" value="1"/>
</dbReference>
<dbReference type="SUPFAM" id="SSF55048">
    <property type="entry name" value="Probable ACP-binding domain of malonyl-CoA ACP transacylase"/>
    <property type="match status" value="1"/>
</dbReference>
<dbReference type="EC" id="2.3.1.39" evidence="1"/>
<dbReference type="GO" id="GO:0005829">
    <property type="term" value="C:cytosol"/>
    <property type="evidence" value="ECO:0007669"/>
    <property type="project" value="TreeGrafter"/>
</dbReference>
<feature type="domain" description="Malonyl-CoA:ACP transacylase (MAT)" evidence="5">
    <location>
        <begin position="5"/>
        <end position="327"/>
    </location>
</feature>
<sequence>MLAVLSPGQGSQKPGFLTPWLDLHGTETRLRWWSALSGVDLVHLGTAADADEIKDTARTQPLLVAASLLAAEHLPMGDVGLTAGHSVGELAAAALAGVLPAEAAIALAGVRGREMAAACALEPTGMAAVLGGDADEVLAAVEKHGLHPANRNATGQVVAAGATEGIDNLAAEPPTKARIMRLKVAGAFHTPYMAPAEAALAAVAAGITVRNPDRLLLSNLDGTAVPHGREMVQRLVRQVTAPVRWDLCMATLVDLGVTGVIELPPAGTLNNLIKREYKGSDALPEIVTLNTPDDLPAARALIARHGTAPRHEPTAPFRVVVAPVAGTFAPAEGLAEGGTVETGQVIGHVSTRQEPVEVTAHAGGLLTEWLAHHDDPVAPGQPLVRIGGLQP</sequence>
<evidence type="ECO:0000256" key="1">
    <source>
        <dbReference type="ARBA" id="ARBA00013258"/>
    </source>
</evidence>
<dbReference type="PANTHER" id="PTHR42681">
    <property type="entry name" value="MALONYL-COA-ACYL CARRIER PROTEIN TRANSACYLASE, MITOCHONDRIAL"/>
    <property type="match status" value="1"/>
</dbReference>
<dbReference type="GO" id="GO:0004314">
    <property type="term" value="F:[acyl-carrier-protein] S-malonyltransferase activity"/>
    <property type="evidence" value="ECO:0007669"/>
    <property type="project" value="UniProtKB-EC"/>
</dbReference>